<name>A0A371BX11_YARLL</name>
<feature type="region of interest" description="Disordered" evidence="1">
    <location>
        <begin position="198"/>
        <end position="234"/>
    </location>
</feature>
<dbReference type="VEuPathDB" id="FungiDB:YALI1_C15540g"/>
<organism evidence="2 3">
    <name type="scientific">Yarrowia lipolytica</name>
    <name type="common">Candida lipolytica</name>
    <dbReference type="NCBI Taxonomy" id="4952"/>
    <lineage>
        <taxon>Eukaryota</taxon>
        <taxon>Fungi</taxon>
        <taxon>Dikarya</taxon>
        <taxon>Ascomycota</taxon>
        <taxon>Saccharomycotina</taxon>
        <taxon>Dipodascomycetes</taxon>
        <taxon>Dipodascales</taxon>
        <taxon>Dipodascales incertae sedis</taxon>
        <taxon>Yarrowia</taxon>
    </lineage>
</organism>
<sequence>MSLASSDDNFCSDDIKVCTPLPLCGRVSAGWLFYHNQSVKIPCSSRSGNASALPRIAESIKEVAPSIDLPGCWIERTRGRLQQRTGVFCSAQVDSQKPGVVEEEESSSTDCCHCEKQTMGPKQRNKEDNVSCYDSDESDYFVDVDSGGNQDLYEEGVIEDENEVMVFTPELPFDTTMFRRCRNQLSDGTARGVLEHVSSLDAEEAQPPKSLVAATKTRQVDATTESTKLDGQQD</sequence>
<accession>A0A371BX11</accession>
<evidence type="ECO:0000313" key="3">
    <source>
        <dbReference type="Proteomes" id="UP000256601"/>
    </source>
</evidence>
<evidence type="ECO:0000256" key="1">
    <source>
        <dbReference type="SAM" id="MobiDB-lite"/>
    </source>
</evidence>
<evidence type="ECO:0000313" key="2">
    <source>
        <dbReference type="EMBL" id="RDW22621.1"/>
    </source>
</evidence>
<gene>
    <name evidence="2" type="ORF">B0I71DRAFT_143735</name>
</gene>
<feature type="compositionally biased region" description="Polar residues" evidence="1">
    <location>
        <begin position="216"/>
        <end position="234"/>
    </location>
</feature>
<dbReference type="AlphaFoldDB" id="A0A371BX11"/>
<dbReference type="Proteomes" id="UP000256601">
    <property type="component" value="Unassembled WGS sequence"/>
</dbReference>
<protein>
    <submittedName>
        <fullName evidence="2">Uncharacterized protein</fullName>
    </submittedName>
</protein>
<proteinExistence type="predicted"/>
<dbReference type="EMBL" id="KZ859190">
    <property type="protein sequence ID" value="RDW22621.1"/>
    <property type="molecule type" value="Genomic_DNA"/>
</dbReference>
<reference evidence="2 3" key="1">
    <citation type="submission" date="2018-07" db="EMBL/GenBank/DDBJ databases">
        <title>Draft Genome Assemblies for Five Robust Yarrowia lipolytica Strains Exhibiting High Lipid Production and Pentose Sugar Utilization and Sugar Alcohol Secretion from Undetoxified Lignocellulosic Biomass Hydrolysates.</title>
        <authorList>
            <consortium name="DOE Joint Genome Institute"/>
            <person name="Walker C."/>
            <person name="Ryu S."/>
            <person name="Na H."/>
            <person name="Zane M."/>
            <person name="LaButti K."/>
            <person name="Lipzen A."/>
            <person name="Haridas S."/>
            <person name="Barry K."/>
            <person name="Grigoriev I.V."/>
            <person name="Quarterman J."/>
            <person name="Slininger P."/>
            <person name="Dien B."/>
            <person name="Trinh C.T."/>
        </authorList>
    </citation>
    <scope>NUCLEOTIDE SEQUENCE [LARGE SCALE GENOMIC DNA]</scope>
    <source>
        <strain evidence="2 3">YB392</strain>
    </source>
</reference>